<dbReference type="PANTHER" id="PTHR43744:SF8">
    <property type="entry name" value="SN-GLYCEROL-3-PHOSPHATE TRANSPORT SYSTEM PERMEASE PROTEIN UGPE"/>
    <property type="match status" value="1"/>
</dbReference>
<protein>
    <submittedName>
        <fullName evidence="9">ABC transporter permease</fullName>
    </submittedName>
</protein>
<feature type="transmembrane region" description="Helical" evidence="7">
    <location>
        <begin position="139"/>
        <end position="160"/>
    </location>
</feature>
<evidence type="ECO:0000313" key="9">
    <source>
        <dbReference type="EMBL" id="OAA30745.1"/>
    </source>
</evidence>
<dbReference type="CDD" id="cd06261">
    <property type="entry name" value="TM_PBP2"/>
    <property type="match status" value="1"/>
</dbReference>
<keyword evidence="10" id="KW-1185">Reference proteome</keyword>
<feature type="transmembrane region" description="Helical" evidence="7">
    <location>
        <begin position="75"/>
        <end position="98"/>
    </location>
</feature>
<evidence type="ECO:0000256" key="2">
    <source>
        <dbReference type="ARBA" id="ARBA00022448"/>
    </source>
</evidence>
<dbReference type="GO" id="GO:0005886">
    <property type="term" value="C:plasma membrane"/>
    <property type="evidence" value="ECO:0007669"/>
    <property type="project" value="UniProtKB-SubCell"/>
</dbReference>
<comment type="similarity">
    <text evidence="7">Belongs to the binding-protein-dependent transport system permease family.</text>
</comment>
<feature type="transmembrane region" description="Helical" evidence="7">
    <location>
        <begin position="241"/>
        <end position="262"/>
    </location>
</feature>
<proteinExistence type="inferred from homology"/>
<accession>A0A176K147</accession>
<dbReference type="Gene3D" id="1.10.3720.10">
    <property type="entry name" value="MetI-like"/>
    <property type="match status" value="1"/>
</dbReference>
<gene>
    <name evidence="9" type="ORF">AT15_10000</name>
</gene>
<organism evidence="9 10">
    <name type="scientific">Kosmotoga arenicorallina S304</name>
    <dbReference type="NCBI Taxonomy" id="1453497"/>
    <lineage>
        <taxon>Bacteria</taxon>
        <taxon>Thermotogati</taxon>
        <taxon>Thermotogota</taxon>
        <taxon>Thermotogae</taxon>
        <taxon>Kosmotogales</taxon>
        <taxon>Kosmotogaceae</taxon>
        <taxon>Kosmotoga</taxon>
    </lineage>
</organism>
<dbReference type="RefSeq" id="WP_084251547.1">
    <property type="nucleotide sequence ID" value="NZ_JFHK01000007.1"/>
</dbReference>
<dbReference type="PATRIC" id="fig|1453497.3.peg.1980"/>
<dbReference type="Proteomes" id="UP000077339">
    <property type="component" value="Unassembled WGS sequence"/>
</dbReference>
<keyword evidence="5 7" id="KW-1133">Transmembrane helix</keyword>
<evidence type="ECO:0000256" key="4">
    <source>
        <dbReference type="ARBA" id="ARBA00022692"/>
    </source>
</evidence>
<dbReference type="EMBL" id="JFHK01000007">
    <property type="protein sequence ID" value="OAA30745.1"/>
    <property type="molecule type" value="Genomic_DNA"/>
</dbReference>
<feature type="domain" description="ABC transmembrane type-1" evidence="8">
    <location>
        <begin position="70"/>
        <end position="262"/>
    </location>
</feature>
<keyword evidence="2 7" id="KW-0813">Transport</keyword>
<dbReference type="GO" id="GO:0055085">
    <property type="term" value="P:transmembrane transport"/>
    <property type="evidence" value="ECO:0007669"/>
    <property type="project" value="InterPro"/>
</dbReference>
<keyword evidence="4 7" id="KW-0812">Transmembrane</keyword>
<dbReference type="PROSITE" id="PS50928">
    <property type="entry name" value="ABC_TM1"/>
    <property type="match status" value="1"/>
</dbReference>
<reference evidence="9 10" key="1">
    <citation type="submission" date="2014-02" db="EMBL/GenBank/DDBJ databases">
        <title>Kosmotoga genome sequencing.</title>
        <authorList>
            <person name="Pollo S.M."/>
            <person name="Charchuk R."/>
            <person name="Nesbo C.L."/>
        </authorList>
    </citation>
    <scope>NUCLEOTIDE SEQUENCE [LARGE SCALE GENOMIC DNA]</scope>
    <source>
        <strain evidence="9 10">S304</strain>
    </source>
</reference>
<evidence type="ECO:0000256" key="7">
    <source>
        <dbReference type="RuleBase" id="RU363032"/>
    </source>
</evidence>
<evidence type="ECO:0000256" key="5">
    <source>
        <dbReference type="ARBA" id="ARBA00022989"/>
    </source>
</evidence>
<evidence type="ECO:0000256" key="3">
    <source>
        <dbReference type="ARBA" id="ARBA00022475"/>
    </source>
</evidence>
<keyword evidence="3" id="KW-1003">Cell membrane</keyword>
<dbReference type="PANTHER" id="PTHR43744">
    <property type="entry name" value="ABC TRANSPORTER PERMEASE PROTEIN MG189-RELATED-RELATED"/>
    <property type="match status" value="1"/>
</dbReference>
<feature type="transmembrane region" description="Helical" evidence="7">
    <location>
        <begin position="105"/>
        <end position="127"/>
    </location>
</feature>
<dbReference type="Pfam" id="PF00528">
    <property type="entry name" value="BPD_transp_1"/>
    <property type="match status" value="1"/>
</dbReference>
<evidence type="ECO:0000259" key="8">
    <source>
        <dbReference type="PROSITE" id="PS50928"/>
    </source>
</evidence>
<comment type="subcellular location">
    <subcellularLocation>
        <location evidence="1 7">Cell membrane</location>
        <topology evidence="1 7">Multi-pass membrane protein</topology>
    </subcellularLocation>
</comment>
<keyword evidence="6 7" id="KW-0472">Membrane</keyword>
<feature type="transmembrane region" description="Helical" evidence="7">
    <location>
        <begin position="12"/>
        <end position="30"/>
    </location>
</feature>
<name>A0A176K147_9BACT</name>
<comment type="caution">
    <text evidence="9">The sequence shown here is derived from an EMBL/GenBank/DDBJ whole genome shotgun (WGS) entry which is preliminary data.</text>
</comment>
<evidence type="ECO:0000313" key="10">
    <source>
        <dbReference type="Proteomes" id="UP000077339"/>
    </source>
</evidence>
<dbReference type="STRING" id="1453497.AT15_10000"/>
<dbReference type="InterPro" id="IPR000515">
    <property type="entry name" value="MetI-like"/>
</dbReference>
<evidence type="ECO:0000256" key="6">
    <source>
        <dbReference type="ARBA" id="ARBA00023136"/>
    </source>
</evidence>
<feature type="transmembrane region" description="Helical" evidence="7">
    <location>
        <begin position="181"/>
        <end position="206"/>
    </location>
</feature>
<dbReference type="InterPro" id="IPR035906">
    <property type="entry name" value="MetI-like_sf"/>
</dbReference>
<sequence>MKQKKSKIVLSYIFLSIMLVVIIFPVYYAFTMSTFNSKEAYSFPPRFLPSTHMWENYKTAWTTVNMGRLIFNSSFISVAVAFAKITLSILAAFAFTYFGEFRGKFFFFTIILITHMLPLPIRIVPTYDLMRSFGWVNTYYALTIPFFASATGTLLFRQLFLTVPPSLSDAARIDGAGPIRFLFNVLVPLSKTNIGALFLIEFTYMWNVYLWPMIITNSNNMRVVQIGIKMLLASEAQAADWNTIMAGTIIAMLPPLLVLLLFQKTIMEGFSLKEEK</sequence>
<evidence type="ECO:0000256" key="1">
    <source>
        <dbReference type="ARBA" id="ARBA00004651"/>
    </source>
</evidence>
<dbReference type="AlphaFoldDB" id="A0A176K147"/>
<dbReference type="OrthoDB" id="9787837at2"/>
<dbReference type="SUPFAM" id="SSF161098">
    <property type="entry name" value="MetI-like"/>
    <property type="match status" value="1"/>
</dbReference>